<organism evidence="1 2">
    <name type="scientific">Rhodopirellula baltica SH28</name>
    <dbReference type="NCBI Taxonomy" id="993517"/>
    <lineage>
        <taxon>Bacteria</taxon>
        <taxon>Pseudomonadati</taxon>
        <taxon>Planctomycetota</taxon>
        <taxon>Planctomycetia</taxon>
        <taxon>Pirellulales</taxon>
        <taxon>Pirellulaceae</taxon>
        <taxon>Rhodopirellula</taxon>
    </lineage>
</organism>
<name>K5E581_RHOBT</name>
<reference evidence="1 2" key="1">
    <citation type="journal article" date="2013" name="Mar. Genomics">
        <title>Expression of sulfatases in Rhodopirellula baltica and the diversity of sulfatases in the genus Rhodopirellula.</title>
        <authorList>
            <person name="Wegner C.E."/>
            <person name="Richter-Heitmann T."/>
            <person name="Klindworth A."/>
            <person name="Klockow C."/>
            <person name="Richter M."/>
            <person name="Achstetter T."/>
            <person name="Glockner F.O."/>
            <person name="Harder J."/>
        </authorList>
    </citation>
    <scope>NUCLEOTIDE SEQUENCE [LARGE SCALE GENOMIC DNA]</scope>
    <source>
        <strain evidence="1 2">SH28</strain>
    </source>
</reference>
<dbReference type="PATRIC" id="fig|993517.3.peg.4092"/>
<dbReference type="AlphaFoldDB" id="K5E581"/>
<protein>
    <submittedName>
        <fullName evidence="1">Uncharacterized protein</fullName>
    </submittedName>
</protein>
<dbReference type="Proteomes" id="UP000007993">
    <property type="component" value="Unassembled WGS sequence"/>
</dbReference>
<evidence type="ECO:0000313" key="1">
    <source>
        <dbReference type="EMBL" id="EKK00941.1"/>
    </source>
</evidence>
<gene>
    <name evidence="1" type="ORF">RBSH_03767</name>
</gene>
<sequence length="158" mass="17856">MEGQPLKKSLLEAIHAGFTRYCDHFQIQTQPCDEAYKAVLEDGLNFGFYFNKKKSYRDSQSNKKFLLYIKFDWDELSVIAEVYEARSLLGSAFLYSTTPNVDPWAMLVRKPGWSADGDIQLEPIRVKGGVDNCNLSMGQLEEGATADSLAWSKLDLSL</sequence>
<comment type="caution">
    <text evidence="1">The sequence shown here is derived from an EMBL/GenBank/DDBJ whole genome shotgun (WGS) entry which is preliminary data.</text>
</comment>
<proteinExistence type="predicted"/>
<accession>K5E581</accession>
<evidence type="ECO:0000313" key="2">
    <source>
        <dbReference type="Proteomes" id="UP000007993"/>
    </source>
</evidence>
<dbReference type="EMBL" id="AMCW01000108">
    <property type="protein sequence ID" value="EKK00941.1"/>
    <property type="molecule type" value="Genomic_DNA"/>
</dbReference>